<accession>A0A7R8Z767</accession>
<gene>
    <name evidence="2" type="ORF">TDIB3V08_LOCUS5083</name>
</gene>
<feature type="compositionally biased region" description="Polar residues" evidence="1">
    <location>
        <begin position="1042"/>
        <end position="1079"/>
    </location>
</feature>
<feature type="region of interest" description="Disordered" evidence="1">
    <location>
        <begin position="617"/>
        <end position="642"/>
    </location>
</feature>
<sequence length="1238" mass="132548">MYEVPVCVGWSIASITCYQVKTEEQVYCQDDWRDVNLDVNKATMVELEEVNPHLRGGRVENHLGKTTPSSPDRDSNLDLPVLSSRAQHDKRVSQLRHRGGTLGRDSNSKRVCQWQITSDEADVLAHVSTNTGSVLRVDSRKGWKGGGVILSPGITRVTNSKVPCATVLSYQLKEVWPQEMATDRFIRDVTKACEDKTEETSLHNLNQFGPTGGPRSVKMGLPQYPEGNPRRRINASYYLFGLYAYRDSSPAREELDNLLTGQFTSKGRVGQSTSGTVHQQGKSLLVGQFTCLRLEPGKTLTGQLSCLRPEPGEDTNGTVHLSEARTREDTNGTVELPEAQTREDTNGTGKTLTGQLTYPRPEPGEDTNGTVSLFEARTREDANETVHMSEAQTREDTNGTVELPKARTRGKTLTGQLTCPRLEPGKTLTGQFTCKGRVGQSANGTVHLQGKTGQSTCLRLKPGKTLTGQLSCLRLEPGEETNGTVDLSKARTREDTNGTVHLLKSLLRVHNLQKQLHLLVHRLVAVPRRVHQKLLQRVRHGAPVGSCRGGSTPGRLGGVQMGVPLGDMPHVKGLNGRPWKVGLGRGPCSPSAECADVEAGSDSLRAAVLGGGRHVGVDGGGPGVTSSRVQGSVPRVRGAQSRAGGGGYVGAAMYAWRGPRVRVSHGGCHGGGKGRAGGGGGVNVAAGGSLRGRREKDCCNTPRGDRPSLCLKAGVEVDTGRLGVPLIVTGVEAMLGKGEVARLGVVGFEFREVEAETRGVALVEAGAALHGGATFCGAGTRPEVGHGPEGDGAGPARGCWGAAQWLTTGTETLLRGGKEGGLVVTATGAGTSMGGGRSVRPPAAPFVELSNSLSLCTCRHSTHGSGSRPRVRVFAVLSRERERSAISRDTKDAHVVVTLAGVSCTRRLTVGYWRLERATDRGRVQLHCACARSVQEWRKSGGPVINARPPALCCSSFIYYTNKMVLELNSVSVLELMWELDGVSVLELMWKLDGVSVLEIMWELDGVSVLELMWELDDVNHRKRLGDHTEIGVRIPVECTKGPQTNQRTDTGSSGGIQTNQRTDTGGSGGIQTNQRTDTGGSGGIPINQRTDPGGSGGIPINQRTDTGGSGGIQTNQSSDTGCSGGISFISNADKVYYPLQPDMTSEPVHSLGPFQEHCFPLIARFQLASSYRPVQWARLLEADRENSRGARSKSLRGSSYPVLIPQVLPPIRAPALVSVRNKPQSRLVGDEKIVDRI</sequence>
<evidence type="ECO:0000256" key="1">
    <source>
        <dbReference type="SAM" id="MobiDB-lite"/>
    </source>
</evidence>
<feature type="compositionally biased region" description="Polar residues" evidence="1">
    <location>
        <begin position="346"/>
        <end position="356"/>
    </location>
</feature>
<protein>
    <submittedName>
        <fullName evidence="2">Uncharacterized protein</fullName>
    </submittedName>
</protein>
<evidence type="ECO:0000313" key="2">
    <source>
        <dbReference type="EMBL" id="CAD7198807.1"/>
    </source>
</evidence>
<feature type="region of interest" description="Disordered" evidence="1">
    <location>
        <begin position="55"/>
        <end position="83"/>
    </location>
</feature>
<feature type="region of interest" description="Disordered" evidence="1">
    <location>
        <begin position="339"/>
        <end position="368"/>
    </location>
</feature>
<reference evidence="2" key="1">
    <citation type="submission" date="2020-11" db="EMBL/GenBank/DDBJ databases">
        <authorList>
            <person name="Tran Van P."/>
        </authorList>
    </citation>
    <scope>NUCLEOTIDE SEQUENCE</scope>
</reference>
<dbReference type="EMBL" id="OA566382">
    <property type="protein sequence ID" value="CAD7198807.1"/>
    <property type="molecule type" value="Genomic_DNA"/>
</dbReference>
<feature type="region of interest" description="Disordered" evidence="1">
    <location>
        <begin position="1040"/>
        <end position="1122"/>
    </location>
</feature>
<dbReference type="AlphaFoldDB" id="A0A7R8Z767"/>
<proteinExistence type="predicted"/>
<feature type="compositionally biased region" description="Polar residues" evidence="1">
    <location>
        <begin position="1102"/>
        <end position="1122"/>
    </location>
</feature>
<name>A0A7R8Z767_TIMDO</name>
<organism evidence="2">
    <name type="scientific">Timema douglasi</name>
    <name type="common">Walking stick</name>
    <dbReference type="NCBI Taxonomy" id="61478"/>
    <lineage>
        <taxon>Eukaryota</taxon>
        <taxon>Metazoa</taxon>
        <taxon>Ecdysozoa</taxon>
        <taxon>Arthropoda</taxon>
        <taxon>Hexapoda</taxon>
        <taxon>Insecta</taxon>
        <taxon>Pterygota</taxon>
        <taxon>Neoptera</taxon>
        <taxon>Polyneoptera</taxon>
        <taxon>Phasmatodea</taxon>
        <taxon>Timematodea</taxon>
        <taxon>Timematoidea</taxon>
        <taxon>Timematidae</taxon>
        <taxon>Timema</taxon>
    </lineage>
</organism>